<gene>
    <name evidence="5" type="ORF">KZO38_09610</name>
</gene>
<dbReference type="InterPro" id="IPR000531">
    <property type="entry name" value="Beta-barrel_TonB"/>
</dbReference>
<protein>
    <submittedName>
        <fullName evidence="5">TonB-dependent receptor</fullName>
    </submittedName>
</protein>
<dbReference type="RefSeq" id="WP_219482181.1">
    <property type="nucleotide sequence ID" value="NZ_JAHXCT010000007.1"/>
</dbReference>
<dbReference type="InterPro" id="IPR012910">
    <property type="entry name" value="Plug_dom"/>
</dbReference>
<dbReference type="InterPro" id="IPR023996">
    <property type="entry name" value="TonB-dep_OMP_SusC/RagA"/>
</dbReference>
<keyword evidence="1 2" id="KW-0472">Membrane</keyword>
<keyword evidence="5" id="KW-0675">Receptor</keyword>
<proteinExistence type="inferred from homology"/>
<keyword evidence="1" id="KW-0812">Transmembrane</keyword>
<dbReference type="Pfam" id="PF13715">
    <property type="entry name" value="CarbopepD_reg_2"/>
    <property type="match status" value="1"/>
</dbReference>
<dbReference type="InterPro" id="IPR023997">
    <property type="entry name" value="TonB-dep_OMP_SusC/RagA_CS"/>
</dbReference>
<sequence length="1146" mass="130070">MTLEKQKRLLPDKRHLCYLLKPRTYLVALGFLAPMVGNAQTEKVNVSVKNNTFSEFFKQIESQTNYTFVYRNSVLNPATKVNVSSNGQALIQVLQQVLEPLGLTHSVNGKVISIVKKQDKQTPASKSLTKDDKKGVMQPITGSVVDEKGEPIIGATVYVKSRNVGTVTNIDGAFNIEVAPEDILLVSYIGYQPQEISSKGKQKLHVVLREDNAQKLDEIVVVGYGKQKKESVTAAISTMSTKELVQTPQANVSNMLVGRMPGLVAVQRSGAPGEDASSLLVRGVSTFTDNTEPLVMIDGVERPNFNGIDPNEIESVNILKDASATAIYGVRGANGVVLITTRKGSKSKPSLSYSANVSLQQPTALPHYLNSADYATLYNEAQKNDAYASGATFKPRFTDKDIELYKNGFDPVLHPNMDWTSDFLKKTSFRTQHNFNISGGTERVKYFISAGYFDQQGMFKHTKIDKDHDVNSRNTRYNFRSNLDFTITDDFTASAQLAVQIEDVVTPGTGNSDIWRAISFANPLSSPGMIDGKIVKIQDGLGATNPWQSLLSNGFSKDSRNNLNSTFKLTYDLSRILLKGLKVHASIAYDSYYYSRKKFYKSYPFYVARRDQQDPNNVLLIPQIEETVWDTGHSWNKNKKVYFEAALNYDQQFGKHHVTGLLLYNQSKYYSPALKFNVPNAYQGLVSRITYAYDSRYLAEVNMGYNGTENFAKGKRFGFFPAFSMGWVVSEEPFFPKNDWVVFLKLRGSYGEVGNDQIGGERFLYMPSSYGYAPDKDFYKYHFGDASSYSTSRMIIENKIGNPNLTWEKARKMNFGFEANLLKNHLTVSFDVFKEKRNNILANRSTQPMIIGANLPAYNLGEMENKGWELDVNYRNRINKFNYWVRFNYSFARNKILYRDEVNKRYKYQLETGRRKDQFFGLLTDGFYNSWEEINSLSRPRSAWSGNKLQPGDVKYVDVNKDGEIDNYDMVPIGYSPIPEIVYGFSFGFNWNNWDFSALWQGADNVSIKYFGRSLWPFIKGEESAKELIKERWTPERYAANDKITFPRLSLNPNRETDHNYRESDLWIRDAKYLRLKNVEVGYTFKKAFVKSLGLESVRLYVSGSNLLTLTKVIDLDPEAPSKGGNVEINTYPLQRVYNLGINVNF</sequence>
<organism evidence="5 6">
    <name type="scientific">Hoylesella nanceiensis</name>
    <dbReference type="NCBI Taxonomy" id="425941"/>
    <lineage>
        <taxon>Bacteria</taxon>
        <taxon>Pseudomonadati</taxon>
        <taxon>Bacteroidota</taxon>
        <taxon>Bacteroidia</taxon>
        <taxon>Bacteroidales</taxon>
        <taxon>Prevotellaceae</taxon>
        <taxon>Hoylesella</taxon>
    </lineage>
</organism>
<evidence type="ECO:0000259" key="4">
    <source>
        <dbReference type="Pfam" id="PF07715"/>
    </source>
</evidence>
<keyword evidence="1" id="KW-0813">Transport</keyword>
<dbReference type="Pfam" id="PF00593">
    <property type="entry name" value="TonB_dep_Rec_b-barrel"/>
    <property type="match status" value="1"/>
</dbReference>
<comment type="caution">
    <text evidence="5">The sequence shown here is derived from an EMBL/GenBank/DDBJ whole genome shotgun (WGS) entry which is preliminary data.</text>
</comment>
<keyword evidence="1" id="KW-0998">Cell outer membrane</keyword>
<accession>A0ABS6YEJ5</accession>
<dbReference type="NCBIfam" id="TIGR04056">
    <property type="entry name" value="OMP_RagA_SusC"/>
    <property type="match status" value="1"/>
</dbReference>
<feature type="domain" description="TonB-dependent receptor plug" evidence="4">
    <location>
        <begin position="229"/>
        <end position="336"/>
    </location>
</feature>
<evidence type="ECO:0000256" key="1">
    <source>
        <dbReference type="PROSITE-ProRule" id="PRU01360"/>
    </source>
</evidence>
<dbReference type="NCBIfam" id="TIGR04057">
    <property type="entry name" value="SusC_RagA_signa"/>
    <property type="match status" value="1"/>
</dbReference>
<keyword evidence="6" id="KW-1185">Reference proteome</keyword>
<dbReference type="EMBL" id="JAHXCT010000007">
    <property type="protein sequence ID" value="MBW4770008.1"/>
    <property type="molecule type" value="Genomic_DNA"/>
</dbReference>
<evidence type="ECO:0000256" key="2">
    <source>
        <dbReference type="RuleBase" id="RU003357"/>
    </source>
</evidence>
<dbReference type="Proteomes" id="UP000788426">
    <property type="component" value="Unassembled WGS sequence"/>
</dbReference>
<evidence type="ECO:0000313" key="5">
    <source>
        <dbReference type="EMBL" id="MBW4770008.1"/>
    </source>
</evidence>
<feature type="domain" description="TonB-dependent receptor-like beta-barrel" evidence="3">
    <location>
        <begin position="546"/>
        <end position="1106"/>
    </location>
</feature>
<evidence type="ECO:0000259" key="3">
    <source>
        <dbReference type="Pfam" id="PF00593"/>
    </source>
</evidence>
<keyword evidence="2" id="KW-0798">TonB box</keyword>
<comment type="similarity">
    <text evidence="1 2">Belongs to the TonB-dependent receptor family.</text>
</comment>
<dbReference type="PROSITE" id="PS52016">
    <property type="entry name" value="TONB_DEPENDENT_REC_3"/>
    <property type="match status" value="1"/>
</dbReference>
<reference evidence="5 6" key="1">
    <citation type="submission" date="2021-07" db="EMBL/GenBank/DDBJ databases">
        <title>Genomic diversity and antimicrobial resistance of Prevotella spp. isolated from chronic lung disease airways.</title>
        <authorList>
            <person name="Webb K.A."/>
            <person name="Olagoke O.S."/>
            <person name="Baird T."/>
            <person name="Neill J."/>
            <person name="Pham A."/>
            <person name="Wells T.J."/>
            <person name="Ramsay K.A."/>
            <person name="Bell S.C."/>
            <person name="Sarovich D.S."/>
            <person name="Price E.P."/>
        </authorList>
    </citation>
    <scope>NUCLEOTIDE SEQUENCE [LARGE SCALE GENOMIC DNA]</scope>
    <source>
        <strain evidence="5 6">SCHI0011.S.12</strain>
    </source>
</reference>
<evidence type="ECO:0000313" key="6">
    <source>
        <dbReference type="Proteomes" id="UP000788426"/>
    </source>
</evidence>
<name>A0ABS6YEJ5_9BACT</name>
<comment type="subcellular location">
    <subcellularLocation>
        <location evidence="1">Cell outer membrane</location>
        <topology evidence="1">Multi-pass membrane protein</topology>
    </subcellularLocation>
</comment>
<dbReference type="Pfam" id="PF07715">
    <property type="entry name" value="Plug"/>
    <property type="match status" value="1"/>
</dbReference>
<keyword evidence="1" id="KW-1134">Transmembrane beta strand</keyword>
<dbReference type="InterPro" id="IPR039426">
    <property type="entry name" value="TonB-dep_rcpt-like"/>
</dbReference>